<dbReference type="PANTHER" id="PTHR43184:SF12">
    <property type="entry name" value="SUGAR PHOSPHATE EXCHANGER 3"/>
    <property type="match status" value="1"/>
</dbReference>
<feature type="transmembrane region" description="Helical" evidence="10">
    <location>
        <begin position="276"/>
        <end position="297"/>
    </location>
</feature>
<feature type="transmembrane region" description="Helical" evidence="10">
    <location>
        <begin position="351"/>
        <end position="376"/>
    </location>
</feature>
<keyword evidence="4" id="KW-0762">Sugar transport</keyword>
<evidence type="ECO:0000256" key="7">
    <source>
        <dbReference type="ARBA" id="ARBA00023136"/>
    </source>
</evidence>
<evidence type="ECO:0000256" key="4">
    <source>
        <dbReference type="ARBA" id="ARBA00022597"/>
    </source>
</evidence>
<feature type="transmembrane region" description="Helical" evidence="10">
    <location>
        <begin position="21"/>
        <end position="38"/>
    </location>
</feature>
<dbReference type="InterPro" id="IPR000849">
    <property type="entry name" value="Sugar_P_transporter"/>
</dbReference>
<comment type="caution">
    <text evidence="12">The sequence shown here is derived from an EMBL/GenBank/DDBJ whole genome shotgun (WGS) entry which is preliminary data.</text>
</comment>
<evidence type="ECO:0000256" key="8">
    <source>
        <dbReference type="ARBA" id="ARBA00041091"/>
    </source>
</evidence>
<dbReference type="PIRSF" id="PIRSF002808">
    <property type="entry name" value="Hexose_phosphate_transp"/>
    <property type="match status" value="1"/>
</dbReference>
<keyword evidence="13" id="KW-1185">Reference proteome</keyword>
<accession>A0ABR4QLZ1</accession>
<evidence type="ECO:0000313" key="13">
    <source>
        <dbReference type="Proteomes" id="UP001651158"/>
    </source>
</evidence>
<dbReference type="Pfam" id="PF07690">
    <property type="entry name" value="MFS_1"/>
    <property type="match status" value="1"/>
</dbReference>
<feature type="transmembrane region" description="Helical" evidence="10">
    <location>
        <begin position="86"/>
        <end position="111"/>
    </location>
</feature>
<dbReference type="Gene3D" id="1.20.1250.20">
    <property type="entry name" value="MFS general substrate transporter like domains"/>
    <property type="match status" value="2"/>
</dbReference>
<reference evidence="12 13" key="1">
    <citation type="journal article" date="2022" name="Front. Cell. Infect. Microbiol.">
        <title>The Genomes of Two Strains of Taenia crassiceps the Animal Model for the Study of Human Cysticercosis.</title>
        <authorList>
            <person name="Bobes R.J."/>
            <person name="Estrada K."/>
            <person name="Rios-Valencia D.G."/>
            <person name="Calderon-Gallegos A."/>
            <person name="de la Torre P."/>
            <person name="Carrero J.C."/>
            <person name="Sanchez-Flores A."/>
            <person name="Laclette J.P."/>
        </authorList>
    </citation>
    <scope>NUCLEOTIDE SEQUENCE [LARGE SCALE GENOMIC DNA]</scope>
    <source>
        <strain evidence="12">WFUcys</strain>
    </source>
</reference>
<dbReference type="PROSITE" id="PS50850">
    <property type="entry name" value="MFS"/>
    <property type="match status" value="1"/>
</dbReference>
<evidence type="ECO:0000256" key="1">
    <source>
        <dbReference type="ARBA" id="ARBA00004141"/>
    </source>
</evidence>
<evidence type="ECO:0000256" key="2">
    <source>
        <dbReference type="ARBA" id="ARBA00009598"/>
    </source>
</evidence>
<keyword evidence="5 10" id="KW-0812">Transmembrane</keyword>
<proteinExistence type="inferred from homology"/>
<evidence type="ECO:0000256" key="3">
    <source>
        <dbReference type="ARBA" id="ARBA00022448"/>
    </source>
</evidence>
<keyword evidence="3" id="KW-0813">Transport</keyword>
<comment type="subcellular location">
    <subcellularLocation>
        <location evidence="1">Membrane</location>
        <topology evidence="1">Multi-pass membrane protein</topology>
    </subcellularLocation>
</comment>
<feature type="transmembrane region" description="Helical" evidence="10">
    <location>
        <begin position="318"/>
        <end position="339"/>
    </location>
</feature>
<evidence type="ECO:0000256" key="10">
    <source>
        <dbReference type="SAM" id="Phobius"/>
    </source>
</evidence>
<feature type="transmembrane region" description="Helical" evidence="10">
    <location>
        <begin position="162"/>
        <end position="182"/>
    </location>
</feature>
<gene>
    <name evidence="12" type="ORF">TcWFU_007852</name>
</gene>
<evidence type="ECO:0000256" key="6">
    <source>
        <dbReference type="ARBA" id="ARBA00022989"/>
    </source>
</evidence>
<feature type="transmembrane region" description="Helical" evidence="10">
    <location>
        <begin position="422"/>
        <end position="442"/>
    </location>
</feature>
<name>A0ABR4QLZ1_9CEST</name>
<evidence type="ECO:0000313" key="12">
    <source>
        <dbReference type="EMBL" id="KAL5110719.1"/>
    </source>
</evidence>
<dbReference type="Proteomes" id="UP001651158">
    <property type="component" value="Unassembled WGS sequence"/>
</dbReference>
<evidence type="ECO:0000256" key="5">
    <source>
        <dbReference type="ARBA" id="ARBA00022692"/>
    </source>
</evidence>
<dbReference type="InterPro" id="IPR020846">
    <property type="entry name" value="MFS_dom"/>
</dbReference>
<organism evidence="12 13">
    <name type="scientific">Taenia crassiceps</name>
    <dbReference type="NCBI Taxonomy" id="6207"/>
    <lineage>
        <taxon>Eukaryota</taxon>
        <taxon>Metazoa</taxon>
        <taxon>Spiralia</taxon>
        <taxon>Lophotrochozoa</taxon>
        <taxon>Platyhelminthes</taxon>
        <taxon>Cestoda</taxon>
        <taxon>Eucestoda</taxon>
        <taxon>Cyclophyllidea</taxon>
        <taxon>Taeniidae</taxon>
        <taxon>Taenia</taxon>
    </lineage>
</organism>
<evidence type="ECO:0000259" key="11">
    <source>
        <dbReference type="PROSITE" id="PS50850"/>
    </source>
</evidence>
<feature type="domain" description="Major facilitator superfamily (MFS) profile" evidence="11">
    <location>
        <begin position="1"/>
        <end position="445"/>
    </location>
</feature>
<evidence type="ECO:0000256" key="9">
    <source>
        <dbReference type="ARBA" id="ARBA00042039"/>
    </source>
</evidence>
<keyword evidence="6 10" id="KW-1133">Transmembrane helix</keyword>
<dbReference type="InterPro" id="IPR011701">
    <property type="entry name" value="MFS"/>
</dbReference>
<feature type="transmembrane region" description="Helical" evidence="10">
    <location>
        <begin position="132"/>
        <end position="156"/>
    </location>
</feature>
<dbReference type="InterPro" id="IPR036259">
    <property type="entry name" value="MFS_trans_sf"/>
</dbReference>
<dbReference type="EMBL" id="JAKROA010000002">
    <property type="protein sequence ID" value="KAL5110719.1"/>
    <property type="molecule type" value="Genomic_DNA"/>
</dbReference>
<sequence length="463" mass="50398">MMILPVGYVWIRSRFLQQNKERHQIFILLLTFTVYVLYHASRKPLSVVKTVFHKSCLPTPQKDSNWCQWKPFDTDNWSQLVGSLEYVYLVCYAFAMFPCISFEVLAGFTQATGWPAVVTILSNWFGKARRGLIMGVWNAHTNVGNVLGSVIAGVFVNYQWGASFLVPGFLLAAGGYIIYIVLVDRPSPELDSAFVPTNTVEQRRKSPAGYYGDVKALSNLNYKEKPISFCAALWLPNVMAYALALFFSKLVAYTFLYWLPNFLANVSTEGVSAEKAAWLSTIFDIGGICGGILAGLLSDTALSEPAATSSQESSLQTIYFRAVTCASMLLLAAPSLFFYQSIAASLSFTSMVVLFICGGLVTGPCALITTAVSADLGTQPSLQGNSKALATVTAIIDGTGSLGAALGPFLTGILVYYGWHTVFMMLISADLVALVITIVIACKNRNGNSYETGVLNLRSLFPL</sequence>
<dbReference type="SUPFAM" id="SSF103473">
    <property type="entry name" value="MFS general substrate transporter"/>
    <property type="match status" value="1"/>
</dbReference>
<protein>
    <recommendedName>
        <fullName evidence="8">Sugar phosphate exchanger 3</fullName>
    </recommendedName>
    <alternativeName>
        <fullName evidence="9">Solute carrier family 37 member 3</fullName>
    </alternativeName>
</protein>
<feature type="transmembrane region" description="Helical" evidence="10">
    <location>
        <begin position="233"/>
        <end position="256"/>
    </location>
</feature>
<dbReference type="PANTHER" id="PTHR43184">
    <property type="entry name" value="MAJOR FACILITATOR SUPERFAMILY TRANSPORTER 16, ISOFORM B"/>
    <property type="match status" value="1"/>
</dbReference>
<keyword evidence="7 10" id="KW-0472">Membrane</keyword>
<feature type="transmembrane region" description="Helical" evidence="10">
    <location>
        <begin position="388"/>
        <end position="416"/>
    </location>
</feature>
<comment type="similarity">
    <text evidence="2">Belongs to the major facilitator superfamily. Organophosphate:Pi antiporter (OPA) (TC 2.A.1.4) family.</text>
</comment>